<dbReference type="eggNOG" id="KOG0562">
    <property type="taxonomic scope" value="Eukaryota"/>
</dbReference>
<sequence>MSDNTVVQPLVYRPPQKEDFPPSSSWRRALLDVLSSVETDDNNPIFLFKNDKYVCTYDKYPKAKYHLLLMCRRRRQTRDNEDTTAYGTLKDVQTLNDLTANHLEELRE</sequence>
<gene>
    <name evidence="2" type="ORF">THAPSDRAFT_7423</name>
</gene>
<accession>B8C6H0</accession>
<keyword evidence="3" id="KW-1185">Reference proteome</keyword>
<evidence type="ECO:0008006" key="4">
    <source>
        <dbReference type="Google" id="ProtNLM"/>
    </source>
</evidence>
<dbReference type="Gene3D" id="3.30.428.10">
    <property type="entry name" value="HIT-like"/>
    <property type="match status" value="1"/>
</dbReference>
<feature type="region of interest" description="Disordered" evidence="1">
    <location>
        <begin position="1"/>
        <end position="23"/>
    </location>
</feature>
<evidence type="ECO:0000256" key="1">
    <source>
        <dbReference type="SAM" id="MobiDB-lite"/>
    </source>
</evidence>
<proteinExistence type="predicted"/>
<name>B8C6H0_THAPS</name>
<dbReference type="Proteomes" id="UP000001449">
    <property type="component" value="Chromosome 8"/>
</dbReference>
<dbReference type="GeneID" id="7452422"/>
<dbReference type="KEGG" id="tps:THAPSDRAFT_7423"/>
<dbReference type="SUPFAM" id="SSF54197">
    <property type="entry name" value="HIT-like"/>
    <property type="match status" value="1"/>
</dbReference>
<reference evidence="2 3" key="1">
    <citation type="journal article" date="2004" name="Science">
        <title>The genome of the diatom Thalassiosira pseudonana: ecology, evolution, and metabolism.</title>
        <authorList>
            <person name="Armbrust E.V."/>
            <person name="Berges J.A."/>
            <person name="Bowler C."/>
            <person name="Green B.R."/>
            <person name="Martinez D."/>
            <person name="Putnam N.H."/>
            <person name="Zhou S."/>
            <person name="Allen A.E."/>
            <person name="Apt K.E."/>
            <person name="Bechner M."/>
            <person name="Brzezinski M.A."/>
            <person name="Chaal B.K."/>
            <person name="Chiovitti A."/>
            <person name="Davis A.K."/>
            <person name="Demarest M.S."/>
            <person name="Detter J.C."/>
            <person name="Glavina T."/>
            <person name="Goodstein D."/>
            <person name="Hadi M.Z."/>
            <person name="Hellsten U."/>
            <person name="Hildebrand M."/>
            <person name="Jenkins B.D."/>
            <person name="Jurka J."/>
            <person name="Kapitonov V.V."/>
            <person name="Kroger N."/>
            <person name="Lau W.W."/>
            <person name="Lane T.W."/>
            <person name="Larimer F.W."/>
            <person name="Lippmeier J.C."/>
            <person name="Lucas S."/>
            <person name="Medina M."/>
            <person name="Montsant A."/>
            <person name="Obornik M."/>
            <person name="Parker M.S."/>
            <person name="Palenik B."/>
            <person name="Pazour G.J."/>
            <person name="Richardson P.M."/>
            <person name="Rynearson T.A."/>
            <person name="Saito M.A."/>
            <person name="Schwartz D.C."/>
            <person name="Thamatrakoln K."/>
            <person name="Valentin K."/>
            <person name="Vardi A."/>
            <person name="Wilkerson F.P."/>
            <person name="Rokhsar D.S."/>
        </authorList>
    </citation>
    <scope>NUCLEOTIDE SEQUENCE [LARGE SCALE GENOMIC DNA]</scope>
    <source>
        <strain evidence="2 3">CCMP1335</strain>
    </source>
</reference>
<dbReference type="HOGENOM" id="CLU_2202354_0_0_1"/>
<reference evidence="2 3" key="2">
    <citation type="journal article" date="2008" name="Nature">
        <title>The Phaeodactylum genome reveals the evolutionary history of diatom genomes.</title>
        <authorList>
            <person name="Bowler C."/>
            <person name="Allen A.E."/>
            <person name="Badger J.H."/>
            <person name="Grimwood J."/>
            <person name="Jabbari K."/>
            <person name="Kuo A."/>
            <person name="Maheswari U."/>
            <person name="Martens C."/>
            <person name="Maumus F."/>
            <person name="Otillar R.P."/>
            <person name="Rayko E."/>
            <person name="Salamov A."/>
            <person name="Vandepoele K."/>
            <person name="Beszteri B."/>
            <person name="Gruber A."/>
            <person name="Heijde M."/>
            <person name="Katinka M."/>
            <person name="Mock T."/>
            <person name="Valentin K."/>
            <person name="Verret F."/>
            <person name="Berges J.A."/>
            <person name="Brownlee C."/>
            <person name="Cadoret J.P."/>
            <person name="Chiovitti A."/>
            <person name="Choi C.J."/>
            <person name="Coesel S."/>
            <person name="De Martino A."/>
            <person name="Detter J.C."/>
            <person name="Durkin C."/>
            <person name="Falciatore A."/>
            <person name="Fournet J."/>
            <person name="Haruta M."/>
            <person name="Huysman M.J."/>
            <person name="Jenkins B.D."/>
            <person name="Jiroutova K."/>
            <person name="Jorgensen R.E."/>
            <person name="Joubert Y."/>
            <person name="Kaplan A."/>
            <person name="Kroger N."/>
            <person name="Kroth P.G."/>
            <person name="La Roche J."/>
            <person name="Lindquist E."/>
            <person name="Lommer M."/>
            <person name="Martin-Jezequel V."/>
            <person name="Lopez P.J."/>
            <person name="Lucas S."/>
            <person name="Mangogna M."/>
            <person name="McGinnis K."/>
            <person name="Medlin L.K."/>
            <person name="Montsant A."/>
            <person name="Oudot-Le Secq M.P."/>
            <person name="Napoli C."/>
            <person name="Obornik M."/>
            <person name="Parker M.S."/>
            <person name="Petit J.L."/>
            <person name="Porcel B.M."/>
            <person name="Poulsen N."/>
            <person name="Robison M."/>
            <person name="Rychlewski L."/>
            <person name="Rynearson T.A."/>
            <person name="Schmutz J."/>
            <person name="Shapiro H."/>
            <person name="Siaut M."/>
            <person name="Stanley M."/>
            <person name="Sussman M.R."/>
            <person name="Taylor A.R."/>
            <person name="Vardi A."/>
            <person name="von Dassow P."/>
            <person name="Vyverman W."/>
            <person name="Willis A."/>
            <person name="Wyrwicz L.S."/>
            <person name="Rokhsar D.S."/>
            <person name="Weissenbach J."/>
            <person name="Armbrust E.V."/>
            <person name="Green B.R."/>
            <person name="Van de Peer Y."/>
            <person name="Grigoriev I.V."/>
        </authorList>
    </citation>
    <scope>NUCLEOTIDE SEQUENCE [LARGE SCALE GENOMIC DNA]</scope>
    <source>
        <strain evidence="2 3">CCMP1335</strain>
    </source>
</reference>
<dbReference type="RefSeq" id="XP_002291717.1">
    <property type="nucleotide sequence ID" value="XM_002291681.1"/>
</dbReference>
<dbReference type="AlphaFoldDB" id="B8C6H0"/>
<evidence type="ECO:0000313" key="2">
    <source>
        <dbReference type="EMBL" id="EED90568.1"/>
    </source>
</evidence>
<protein>
    <recommendedName>
        <fullName evidence="4">HIT domain-containing protein</fullName>
    </recommendedName>
</protein>
<organism evidence="2 3">
    <name type="scientific">Thalassiosira pseudonana</name>
    <name type="common">Marine diatom</name>
    <name type="synonym">Cyclotella nana</name>
    <dbReference type="NCBI Taxonomy" id="35128"/>
    <lineage>
        <taxon>Eukaryota</taxon>
        <taxon>Sar</taxon>
        <taxon>Stramenopiles</taxon>
        <taxon>Ochrophyta</taxon>
        <taxon>Bacillariophyta</taxon>
        <taxon>Coscinodiscophyceae</taxon>
        <taxon>Thalassiosirophycidae</taxon>
        <taxon>Thalassiosirales</taxon>
        <taxon>Thalassiosiraceae</taxon>
        <taxon>Thalassiosira</taxon>
    </lineage>
</organism>
<dbReference type="PaxDb" id="35128-Thaps7423"/>
<dbReference type="InParanoid" id="B8C6H0"/>
<dbReference type="InterPro" id="IPR036265">
    <property type="entry name" value="HIT-like_sf"/>
</dbReference>
<evidence type="ECO:0000313" key="3">
    <source>
        <dbReference type="Proteomes" id="UP000001449"/>
    </source>
</evidence>
<dbReference type="EMBL" id="CM000644">
    <property type="protein sequence ID" value="EED90568.1"/>
    <property type="molecule type" value="Genomic_DNA"/>
</dbReference>